<dbReference type="SUPFAM" id="SSF56112">
    <property type="entry name" value="Protein kinase-like (PK-like)"/>
    <property type="match status" value="1"/>
</dbReference>
<dbReference type="GO" id="GO:0007166">
    <property type="term" value="P:cell surface receptor signaling pathway"/>
    <property type="evidence" value="ECO:0007669"/>
    <property type="project" value="InterPro"/>
</dbReference>
<reference evidence="16 17" key="1">
    <citation type="submission" date="2024-01" db="EMBL/GenBank/DDBJ databases">
        <title>Genome assemblies of Stephania.</title>
        <authorList>
            <person name="Yang L."/>
        </authorList>
    </citation>
    <scope>NUCLEOTIDE SEQUENCE [LARGE SCALE GENOMIC DNA]</scope>
    <source>
        <strain evidence="16">YNDBR</strain>
        <tissue evidence="16">Leaf</tissue>
    </source>
</reference>
<evidence type="ECO:0000256" key="11">
    <source>
        <dbReference type="PROSITE-ProRule" id="PRU10141"/>
    </source>
</evidence>
<comment type="caution">
    <text evidence="16">The sequence shown here is derived from an EMBL/GenBank/DDBJ whole genome shotgun (WGS) entry which is preliminary data.</text>
</comment>
<dbReference type="SMART" id="SM00220">
    <property type="entry name" value="S_TKc"/>
    <property type="match status" value="1"/>
</dbReference>
<keyword evidence="7" id="KW-0418">Kinase</keyword>
<dbReference type="Proteomes" id="UP001420932">
    <property type="component" value="Unassembled WGS sequence"/>
</dbReference>
<dbReference type="EMBL" id="JBBNAF010000002">
    <property type="protein sequence ID" value="KAK9162539.1"/>
    <property type="molecule type" value="Genomic_DNA"/>
</dbReference>
<accession>A0AAP0L532</accession>
<dbReference type="InterPro" id="IPR017441">
    <property type="entry name" value="Protein_kinase_ATP_BS"/>
</dbReference>
<evidence type="ECO:0000256" key="1">
    <source>
        <dbReference type="ARBA" id="ARBA00004479"/>
    </source>
</evidence>
<evidence type="ECO:0000256" key="5">
    <source>
        <dbReference type="ARBA" id="ARBA00022729"/>
    </source>
</evidence>
<protein>
    <recommendedName>
        <fullName evidence="15">Protein kinase domain-containing protein</fullName>
    </recommendedName>
</protein>
<feature type="transmembrane region" description="Helical" evidence="14">
    <location>
        <begin position="6"/>
        <end position="26"/>
    </location>
</feature>
<dbReference type="FunFam" id="3.30.200.20:FF:000043">
    <property type="entry name" value="Wall-associated receptor kinase 2"/>
    <property type="match status" value="1"/>
</dbReference>
<dbReference type="AlphaFoldDB" id="A0AAP0L532"/>
<feature type="region of interest" description="Disordered" evidence="13">
    <location>
        <begin position="375"/>
        <end position="398"/>
    </location>
</feature>
<keyword evidence="9 14" id="KW-1133">Transmembrane helix</keyword>
<dbReference type="InterPro" id="IPR011009">
    <property type="entry name" value="Kinase-like_dom_sf"/>
</dbReference>
<keyword evidence="2 12" id="KW-0723">Serine/threonine-protein kinase</keyword>
<dbReference type="GO" id="GO:0005524">
    <property type="term" value="F:ATP binding"/>
    <property type="evidence" value="ECO:0007669"/>
    <property type="project" value="UniProtKB-UniRule"/>
</dbReference>
<evidence type="ECO:0000256" key="7">
    <source>
        <dbReference type="ARBA" id="ARBA00022777"/>
    </source>
</evidence>
<comment type="similarity">
    <text evidence="12">Belongs to the protein kinase superfamily.</text>
</comment>
<evidence type="ECO:0000256" key="9">
    <source>
        <dbReference type="ARBA" id="ARBA00022989"/>
    </source>
</evidence>
<dbReference type="PROSITE" id="PS00107">
    <property type="entry name" value="PROTEIN_KINASE_ATP"/>
    <property type="match status" value="1"/>
</dbReference>
<evidence type="ECO:0000256" key="3">
    <source>
        <dbReference type="ARBA" id="ARBA00022679"/>
    </source>
</evidence>
<evidence type="ECO:0000256" key="12">
    <source>
        <dbReference type="RuleBase" id="RU000304"/>
    </source>
</evidence>
<evidence type="ECO:0000256" key="13">
    <source>
        <dbReference type="SAM" id="MobiDB-lite"/>
    </source>
</evidence>
<proteinExistence type="inferred from homology"/>
<evidence type="ECO:0000256" key="14">
    <source>
        <dbReference type="SAM" id="Phobius"/>
    </source>
</evidence>
<comment type="subcellular location">
    <subcellularLocation>
        <location evidence="1">Membrane</location>
        <topology evidence="1">Single-pass type I membrane protein</topology>
    </subcellularLocation>
</comment>
<organism evidence="16 17">
    <name type="scientific">Stephania yunnanensis</name>
    <dbReference type="NCBI Taxonomy" id="152371"/>
    <lineage>
        <taxon>Eukaryota</taxon>
        <taxon>Viridiplantae</taxon>
        <taxon>Streptophyta</taxon>
        <taxon>Embryophyta</taxon>
        <taxon>Tracheophyta</taxon>
        <taxon>Spermatophyta</taxon>
        <taxon>Magnoliopsida</taxon>
        <taxon>Ranunculales</taxon>
        <taxon>Menispermaceae</taxon>
        <taxon>Menispermoideae</taxon>
        <taxon>Cissampelideae</taxon>
        <taxon>Stephania</taxon>
    </lineage>
</organism>
<dbReference type="PANTHER" id="PTHR27005">
    <property type="entry name" value="WALL-ASSOCIATED RECEPTOR KINASE-LIKE 21"/>
    <property type="match status" value="1"/>
</dbReference>
<dbReference type="CDD" id="cd14066">
    <property type="entry name" value="STKc_IRAK"/>
    <property type="match status" value="1"/>
</dbReference>
<evidence type="ECO:0000256" key="4">
    <source>
        <dbReference type="ARBA" id="ARBA00022692"/>
    </source>
</evidence>
<dbReference type="FunFam" id="1.10.510.10:FF:000084">
    <property type="entry name" value="Wall-associated receptor kinase 2"/>
    <property type="match status" value="1"/>
</dbReference>
<keyword evidence="6 11" id="KW-0547">Nucleotide-binding</keyword>
<sequence length="398" mass="45290">MCLYFVGTSFGVLLLLVGCSLLFWALQKRKLMKLREKFFQQNGGMFLRQQLSSRDHSVEAVKIFTSEELKRATDNYNEHRILGRGGYGTVYKGTLSDNRVVAIKKSKVIDKAQIEQFINEVLILSQVNHRNVVKLLGCCLETEVPLLVYEYITNGTLHQHIHNPKHKNSLSWSKRLRIASETAGALAYLHSAASQPIIHRDVKSTNILLDDNYIAKVSDFGASRLFALDQTQLSTLVQGTMGYLDPEYMHTSLLTDKSDVYSFGVVLVELLTARKVLSFEEPEKQRNLAMYFVSSMKENRLIELLDQRVVEEGDIGEIHEVANLARQCLRLHGEERPTMKEVVMELEGLFRVSQKHAWMEQDPEETLHLLGEESLPTRETDPSYASVNQVSMSLDVGR</sequence>
<dbReference type="Gene3D" id="3.30.200.20">
    <property type="entry name" value="Phosphorylase Kinase, domain 1"/>
    <property type="match status" value="1"/>
</dbReference>
<keyword evidence="17" id="KW-1185">Reference proteome</keyword>
<evidence type="ECO:0000256" key="2">
    <source>
        <dbReference type="ARBA" id="ARBA00022527"/>
    </source>
</evidence>
<evidence type="ECO:0000256" key="8">
    <source>
        <dbReference type="ARBA" id="ARBA00022840"/>
    </source>
</evidence>
<keyword evidence="10 14" id="KW-0472">Membrane</keyword>
<evidence type="ECO:0000313" key="17">
    <source>
        <dbReference type="Proteomes" id="UP001420932"/>
    </source>
</evidence>
<dbReference type="GO" id="GO:0005886">
    <property type="term" value="C:plasma membrane"/>
    <property type="evidence" value="ECO:0007669"/>
    <property type="project" value="TreeGrafter"/>
</dbReference>
<evidence type="ECO:0000256" key="6">
    <source>
        <dbReference type="ARBA" id="ARBA00022741"/>
    </source>
</evidence>
<keyword evidence="8 11" id="KW-0067">ATP-binding</keyword>
<dbReference type="Gene3D" id="1.10.510.10">
    <property type="entry name" value="Transferase(Phosphotransferase) domain 1"/>
    <property type="match status" value="1"/>
</dbReference>
<feature type="binding site" evidence="11">
    <location>
        <position position="105"/>
    </location>
    <ligand>
        <name>ATP</name>
        <dbReference type="ChEBI" id="CHEBI:30616"/>
    </ligand>
</feature>
<gene>
    <name evidence="16" type="ORF">Syun_003441</name>
</gene>
<keyword evidence="5" id="KW-0732">Signal</keyword>
<dbReference type="PANTHER" id="PTHR27005:SF283">
    <property type="entry name" value="OS02G0633066 PROTEIN"/>
    <property type="match status" value="1"/>
</dbReference>
<dbReference type="InterPro" id="IPR045274">
    <property type="entry name" value="WAK-like"/>
</dbReference>
<dbReference type="InterPro" id="IPR008271">
    <property type="entry name" value="Ser/Thr_kinase_AS"/>
</dbReference>
<feature type="compositionally biased region" description="Polar residues" evidence="13">
    <location>
        <begin position="383"/>
        <end position="392"/>
    </location>
</feature>
<feature type="domain" description="Protein kinase" evidence="15">
    <location>
        <begin position="76"/>
        <end position="359"/>
    </location>
</feature>
<keyword evidence="4 14" id="KW-0812">Transmembrane</keyword>
<dbReference type="InterPro" id="IPR000719">
    <property type="entry name" value="Prot_kinase_dom"/>
</dbReference>
<keyword evidence="3" id="KW-0808">Transferase</keyword>
<name>A0AAP0L532_9MAGN</name>
<evidence type="ECO:0000313" key="16">
    <source>
        <dbReference type="EMBL" id="KAK9162539.1"/>
    </source>
</evidence>
<dbReference type="Pfam" id="PF07714">
    <property type="entry name" value="PK_Tyr_Ser-Thr"/>
    <property type="match status" value="1"/>
</dbReference>
<evidence type="ECO:0000256" key="10">
    <source>
        <dbReference type="ARBA" id="ARBA00023136"/>
    </source>
</evidence>
<dbReference type="PROSITE" id="PS00108">
    <property type="entry name" value="PROTEIN_KINASE_ST"/>
    <property type="match status" value="1"/>
</dbReference>
<dbReference type="GO" id="GO:0004674">
    <property type="term" value="F:protein serine/threonine kinase activity"/>
    <property type="evidence" value="ECO:0007669"/>
    <property type="project" value="UniProtKB-KW"/>
</dbReference>
<evidence type="ECO:0000259" key="15">
    <source>
        <dbReference type="PROSITE" id="PS50011"/>
    </source>
</evidence>
<dbReference type="InterPro" id="IPR001245">
    <property type="entry name" value="Ser-Thr/Tyr_kinase_cat_dom"/>
</dbReference>
<dbReference type="PROSITE" id="PS50011">
    <property type="entry name" value="PROTEIN_KINASE_DOM"/>
    <property type="match status" value="1"/>
</dbReference>